<feature type="compositionally biased region" description="Basic and acidic residues" evidence="1">
    <location>
        <begin position="424"/>
        <end position="438"/>
    </location>
</feature>
<name>A0A165IN49_XYLHT</name>
<feature type="compositionally biased region" description="Polar residues" evidence="1">
    <location>
        <begin position="449"/>
        <end position="465"/>
    </location>
</feature>
<proteinExistence type="predicted"/>
<evidence type="ECO:0000256" key="1">
    <source>
        <dbReference type="SAM" id="MobiDB-lite"/>
    </source>
</evidence>
<feature type="compositionally biased region" description="Polar residues" evidence="1">
    <location>
        <begin position="288"/>
        <end position="302"/>
    </location>
</feature>
<feature type="region of interest" description="Disordered" evidence="1">
    <location>
        <begin position="424"/>
        <end position="466"/>
    </location>
</feature>
<dbReference type="RefSeq" id="XP_018190691.1">
    <property type="nucleotide sequence ID" value="XM_018330808.1"/>
</dbReference>
<sequence>MPPTQEGEARDEKQIPPRSISVYSQTSFSRFSIPRRAQQEQGQLVVPATEGGNANRHFGFLPVGPSPSNPFGSQVEVQSGGLLVGRLSSFSPVIDVNAPTYPGRRIVEEVEENDGGNVLHATKARYQTPSMTGRVLETPLLAESCSDYDPPTQHAPIGTRRQNQFQRNHLEHSQKTPSPLNLRAPDTPFQEHSINKLAGGYPYADGHERGPPISGGQFLRQDQQRLTNTSLKSNPWTYNSWFGPQANQGGPEAGSTSNTGTISRTFGQDMTQPNCPPADKLYSRPLPNDNTDTSPDLRSSSLGYGLTAEKSKNEETKNAFFSATSPHLWFDSGNRIPADPWGVSNWASRKNSSNRNSWSEIRSIWDSTGLPSSQTSKITTPGPPGSQQAANAFVEQHQPCHEAKSHTLCGDACNDFDLAKLQVHDPEDDRSVRPEPTRSDMINKWSPRFPNQATLGSSYETTPTQRGLRPDAVSFPPPHLIHAQQRLSTPQDFGGAMTRSMSLESTVKPASPYEGLRPDEMEFLLERLTDPGQRALSKEVEENEKRNHQEREFRSTQSPYGREIRHRSPPLDFPNAGRSQPVHGHRYPVYPQHVEGQPGQPSNGSYPMTREALDQQNYELRIMEEKAAQNRRFHHWRS</sequence>
<evidence type="ECO:0000313" key="3">
    <source>
        <dbReference type="Proteomes" id="UP000076632"/>
    </source>
</evidence>
<reference evidence="2 3" key="1">
    <citation type="journal article" date="2016" name="Fungal Biol.">
        <title>The genome of Xylona heveae provides a window into fungal endophytism.</title>
        <authorList>
            <person name="Gazis R."/>
            <person name="Kuo A."/>
            <person name="Riley R."/>
            <person name="LaButti K."/>
            <person name="Lipzen A."/>
            <person name="Lin J."/>
            <person name="Amirebrahimi M."/>
            <person name="Hesse C.N."/>
            <person name="Spatafora J.W."/>
            <person name="Henrissat B."/>
            <person name="Hainaut M."/>
            <person name="Grigoriev I.V."/>
            <person name="Hibbett D.S."/>
        </authorList>
    </citation>
    <scope>NUCLEOTIDE SEQUENCE [LARGE SCALE GENOMIC DNA]</scope>
    <source>
        <strain evidence="2 3">TC161</strain>
    </source>
</reference>
<feature type="region of interest" description="Disordered" evidence="1">
    <location>
        <begin position="538"/>
        <end position="612"/>
    </location>
</feature>
<evidence type="ECO:0000313" key="2">
    <source>
        <dbReference type="EMBL" id="KZF25136.1"/>
    </source>
</evidence>
<feature type="region of interest" description="Disordered" evidence="1">
    <location>
        <begin position="367"/>
        <end position="388"/>
    </location>
</feature>
<dbReference type="AlphaFoldDB" id="A0A165IN49"/>
<dbReference type="GeneID" id="28895945"/>
<dbReference type="Proteomes" id="UP000076632">
    <property type="component" value="Unassembled WGS sequence"/>
</dbReference>
<gene>
    <name evidence="2" type="ORF">L228DRAFT_236258</name>
</gene>
<keyword evidence="3" id="KW-1185">Reference proteome</keyword>
<feature type="compositionally biased region" description="Polar residues" evidence="1">
    <location>
        <begin position="230"/>
        <end position="273"/>
    </location>
</feature>
<protein>
    <submittedName>
        <fullName evidence="2">Uncharacterized protein</fullName>
    </submittedName>
</protein>
<dbReference type="InParanoid" id="A0A165IN49"/>
<organism evidence="2 3">
    <name type="scientific">Xylona heveae (strain CBS 132557 / TC161)</name>
    <dbReference type="NCBI Taxonomy" id="1328760"/>
    <lineage>
        <taxon>Eukaryota</taxon>
        <taxon>Fungi</taxon>
        <taxon>Dikarya</taxon>
        <taxon>Ascomycota</taxon>
        <taxon>Pezizomycotina</taxon>
        <taxon>Xylonomycetes</taxon>
        <taxon>Xylonales</taxon>
        <taxon>Xylonaceae</taxon>
        <taxon>Xylona</taxon>
    </lineage>
</organism>
<feature type="region of interest" description="Disordered" evidence="1">
    <location>
        <begin position="230"/>
        <end position="303"/>
    </location>
</feature>
<dbReference type="EMBL" id="KV407455">
    <property type="protein sequence ID" value="KZF25136.1"/>
    <property type="molecule type" value="Genomic_DNA"/>
</dbReference>
<feature type="compositionally biased region" description="Basic and acidic residues" evidence="1">
    <location>
        <begin position="538"/>
        <end position="554"/>
    </location>
</feature>
<feature type="region of interest" description="Disordered" evidence="1">
    <location>
        <begin position="196"/>
        <end position="217"/>
    </location>
</feature>
<accession>A0A165IN49</accession>
<feature type="region of interest" description="Disordered" evidence="1">
    <location>
        <begin position="1"/>
        <end position="21"/>
    </location>
</feature>